<dbReference type="EMBL" id="LAZR01007680">
    <property type="protein sequence ID" value="KKM83662.1"/>
    <property type="molecule type" value="Genomic_DNA"/>
</dbReference>
<evidence type="ECO:0000313" key="1">
    <source>
        <dbReference type="EMBL" id="KKM83662.1"/>
    </source>
</evidence>
<dbReference type="AlphaFoldDB" id="A0A0F9NQV3"/>
<comment type="caution">
    <text evidence="1">The sequence shown here is derived from an EMBL/GenBank/DDBJ whole genome shotgun (WGS) entry which is preliminary data.</text>
</comment>
<proteinExistence type="predicted"/>
<protein>
    <submittedName>
        <fullName evidence="1">Uncharacterized protein</fullName>
    </submittedName>
</protein>
<name>A0A0F9NQV3_9ZZZZ</name>
<accession>A0A0F9NQV3</accession>
<reference evidence="1" key="1">
    <citation type="journal article" date="2015" name="Nature">
        <title>Complex archaea that bridge the gap between prokaryotes and eukaryotes.</title>
        <authorList>
            <person name="Spang A."/>
            <person name="Saw J.H."/>
            <person name="Jorgensen S.L."/>
            <person name="Zaremba-Niedzwiedzka K."/>
            <person name="Martijn J."/>
            <person name="Lind A.E."/>
            <person name="van Eijk R."/>
            <person name="Schleper C."/>
            <person name="Guy L."/>
            <person name="Ettema T.J."/>
        </authorList>
    </citation>
    <scope>NUCLEOTIDE SEQUENCE</scope>
</reference>
<sequence length="116" mass="13082">MGKKNKGLDSSRILFLTANCKPSSFIKRMQKHRGDVSEGTQPKIIAQRRILNKIVTFYHNGLRIIEGVDLNEQEVHESEVLRFAHASLLISAPVGDKQACYVDATKNPVEVWVYGM</sequence>
<gene>
    <name evidence="1" type="ORF">LCGC14_1307160</name>
</gene>
<feature type="non-terminal residue" evidence="1">
    <location>
        <position position="116"/>
    </location>
</feature>
<organism evidence="1">
    <name type="scientific">marine sediment metagenome</name>
    <dbReference type="NCBI Taxonomy" id="412755"/>
    <lineage>
        <taxon>unclassified sequences</taxon>
        <taxon>metagenomes</taxon>
        <taxon>ecological metagenomes</taxon>
    </lineage>
</organism>